<gene>
    <name evidence="2" type="ORF">AYI70_g1870</name>
</gene>
<accession>A0A1R1YAT2</accession>
<protein>
    <submittedName>
        <fullName evidence="2">Uncharacterized protein</fullName>
    </submittedName>
</protein>
<keyword evidence="3" id="KW-1185">Reference proteome</keyword>
<proteinExistence type="predicted"/>
<dbReference type="AlphaFoldDB" id="A0A1R1YAT2"/>
<evidence type="ECO:0000256" key="1">
    <source>
        <dbReference type="SAM" id="Coils"/>
    </source>
</evidence>
<dbReference type="OrthoDB" id="10542232at2759"/>
<comment type="caution">
    <text evidence="2">The sequence shown here is derived from an EMBL/GenBank/DDBJ whole genome shotgun (WGS) entry which is preliminary data.</text>
</comment>
<feature type="coiled-coil region" evidence="1">
    <location>
        <begin position="408"/>
        <end position="484"/>
    </location>
</feature>
<organism evidence="2 3">
    <name type="scientific">Smittium culicis</name>
    <dbReference type="NCBI Taxonomy" id="133412"/>
    <lineage>
        <taxon>Eukaryota</taxon>
        <taxon>Fungi</taxon>
        <taxon>Fungi incertae sedis</taxon>
        <taxon>Zoopagomycota</taxon>
        <taxon>Kickxellomycotina</taxon>
        <taxon>Harpellomycetes</taxon>
        <taxon>Harpellales</taxon>
        <taxon>Legeriomycetaceae</taxon>
        <taxon>Smittium</taxon>
    </lineage>
</organism>
<evidence type="ECO:0000313" key="2">
    <source>
        <dbReference type="EMBL" id="OMJ24022.1"/>
    </source>
</evidence>
<reference evidence="2 3" key="1">
    <citation type="submission" date="2017-01" db="EMBL/GenBank/DDBJ databases">
        <authorList>
            <person name="Mah S.A."/>
            <person name="Swanson W.J."/>
            <person name="Moy G.W."/>
            <person name="Vacquier V.D."/>
        </authorList>
    </citation>
    <scope>NUCLEOTIDE SEQUENCE [LARGE SCALE GENOMIC DNA]</scope>
    <source>
        <strain evidence="2 3">GSMNP</strain>
    </source>
</reference>
<sequence>MNSIDSKSYPKPNPAYENLNINSRLQNNFNNATNKDPNTSEGGQRYRCNEECNDIIKPAPSTVDKSFTGEFILNPDLMPETIDELTQSPENDGPLIDEIRIISAETFLNRKGNGIINDEKSNHNCTNKDSNNYVANLKQKKIAILDADIKITQKALNTCIESNNDALNIQNPDIQCDPSKILTEKYENENVINGSQLKNLAIHNPNDCKENCSKTLNQSNIDNLNEKIISDTKSFHPDIHLNAKNRITDINGSCEAYSKKPYYLQPNPQHDVGKKSKTDLKLPASDDSFNFVSDSENYFTNFKEHIKHDSAQPFPVPISNYNSDVSTVFEDISARKPDNLNTSDDSINTDSIDFSKLNLGLNIDKVNSKCSGNNTDSLIKTAKSKQRFRTYLSPSPKKLGVSNFKSNMTTNLLELESLTDEIKLLKKENYSLALIINELKSSLDKLENQHSLVLEDVKAKDKLIISLKRDFKNSEKQIKSLDEDKYILVKELESLKNDSNNTFGTTNYPLYFGSVAINNAEYSKIYTPRRLSTYFKELQDYQNLAENDEIIHLNESSDSLHIIENKNLSDYQLEKKKLNATSTSTRIEKLDNLHDGTIISHGLEDSQVKPKLRIGQLGLKKAREIKKRAKRSPSYIATSNRNSRIFSLTEAQPESIASIFESAGIKLAKSDSKINNFNSNSDDDKFLLYDTCNVDVVDISKCLEVDSESKSEIKKEYENNSESCKNSWIEHKDHTQIVPDYNFENSLFNINIFSKKKTDSIKDDSCNLTSIDSRKNSSITALDDDDLTPNYGRLILVCCCKLKNHKNIVEFINKKKLSFRLENSSAISEWEDLIDSKESSEATSSVSCKENKPKSRMTRIVENLESVLVADGASFGFLAAEGIGNQITHLKAQYDGILDRGTTELDLISKRPAVKSILSKVSSSFETIKEVPVAGPIFYKAVHSLGTNYYNRIALQKAKNCSKLA</sequence>
<dbReference type="EMBL" id="LSSN01000424">
    <property type="protein sequence ID" value="OMJ24022.1"/>
    <property type="molecule type" value="Genomic_DNA"/>
</dbReference>
<evidence type="ECO:0000313" key="3">
    <source>
        <dbReference type="Proteomes" id="UP000187283"/>
    </source>
</evidence>
<keyword evidence="1" id="KW-0175">Coiled coil</keyword>
<name>A0A1R1YAT2_9FUNG</name>
<dbReference type="Proteomes" id="UP000187283">
    <property type="component" value="Unassembled WGS sequence"/>
</dbReference>